<dbReference type="EMBL" id="WTXG01000012">
    <property type="protein sequence ID" value="KAI0301822.1"/>
    <property type="molecule type" value="Genomic_DNA"/>
</dbReference>
<evidence type="ECO:0000256" key="2">
    <source>
        <dbReference type="ARBA" id="ARBA00022946"/>
    </source>
</evidence>
<dbReference type="Proteomes" id="UP001203297">
    <property type="component" value="Unassembled WGS sequence"/>
</dbReference>
<reference evidence="6" key="1">
    <citation type="journal article" date="2022" name="New Phytol.">
        <title>Evolutionary transition to the ectomycorrhizal habit in the genomes of a hyperdiverse lineage of mushroom-forming fungi.</title>
        <authorList>
            <person name="Looney B."/>
            <person name="Miyauchi S."/>
            <person name="Morin E."/>
            <person name="Drula E."/>
            <person name="Courty P.E."/>
            <person name="Kohler A."/>
            <person name="Kuo A."/>
            <person name="LaButti K."/>
            <person name="Pangilinan J."/>
            <person name="Lipzen A."/>
            <person name="Riley R."/>
            <person name="Andreopoulos W."/>
            <person name="He G."/>
            <person name="Johnson J."/>
            <person name="Nolan M."/>
            <person name="Tritt A."/>
            <person name="Barry K.W."/>
            <person name="Grigoriev I.V."/>
            <person name="Nagy L.G."/>
            <person name="Hibbett D."/>
            <person name="Henrissat B."/>
            <person name="Matheny P.B."/>
            <person name="Labbe J."/>
            <person name="Martin F.M."/>
        </authorList>
    </citation>
    <scope>NUCLEOTIDE SEQUENCE</scope>
    <source>
        <strain evidence="6">BPL690</strain>
    </source>
</reference>
<evidence type="ECO:0000256" key="1">
    <source>
        <dbReference type="ARBA" id="ARBA00004173"/>
    </source>
</evidence>
<comment type="similarity">
    <text evidence="4">Belongs to the GcvT family. CAF17/IBA57 subfamily.</text>
</comment>
<evidence type="ECO:0000313" key="6">
    <source>
        <dbReference type="EMBL" id="KAI0301822.1"/>
    </source>
</evidence>
<organism evidence="6 7">
    <name type="scientific">Multifurca ochricompacta</name>
    <dbReference type="NCBI Taxonomy" id="376703"/>
    <lineage>
        <taxon>Eukaryota</taxon>
        <taxon>Fungi</taxon>
        <taxon>Dikarya</taxon>
        <taxon>Basidiomycota</taxon>
        <taxon>Agaricomycotina</taxon>
        <taxon>Agaricomycetes</taxon>
        <taxon>Russulales</taxon>
        <taxon>Russulaceae</taxon>
        <taxon>Multifurca</taxon>
    </lineage>
</organism>
<comment type="caution">
    <text evidence="6">The sequence shown here is derived from an EMBL/GenBank/DDBJ whole genome shotgun (WGS) entry which is preliminary data.</text>
</comment>
<dbReference type="Pfam" id="PF25455">
    <property type="entry name" value="Beta-barrel_CAF17_C"/>
    <property type="match status" value="1"/>
</dbReference>
<dbReference type="PANTHER" id="PTHR22602">
    <property type="entry name" value="TRANSFERASE CAF17, MITOCHONDRIAL-RELATED"/>
    <property type="match status" value="1"/>
</dbReference>
<dbReference type="InterPro" id="IPR017703">
    <property type="entry name" value="YgfZ/GCV_T_CS"/>
</dbReference>
<dbReference type="Gene3D" id="3.30.1360.120">
    <property type="entry name" value="Probable tRNA modification gtpase trme, domain 1"/>
    <property type="match status" value="1"/>
</dbReference>
<dbReference type="InterPro" id="IPR027266">
    <property type="entry name" value="TrmE/GcvT-like"/>
</dbReference>
<gene>
    <name evidence="6" type="ORF">B0F90DRAFT_1809932</name>
</gene>
<keyword evidence="7" id="KW-1185">Reference proteome</keyword>
<dbReference type="InterPro" id="IPR057460">
    <property type="entry name" value="CAF17_C"/>
</dbReference>
<dbReference type="AlphaFoldDB" id="A0AAD4M5J4"/>
<evidence type="ECO:0000259" key="5">
    <source>
        <dbReference type="Pfam" id="PF25455"/>
    </source>
</evidence>
<keyword evidence="3" id="KW-0496">Mitochondrion</keyword>
<sequence length="358" mass="39510">MPTPASVRALVRATPTAVKLPNRALISVSGSQAAEFLNGLLSTAGLNPLFIKGRVIYDVFVHAMRDAKSQPSYLIEYDATTPTDTPALLPTLKRHVLRSRVRLRDASDEFDVWAAWCHDANANNSKLWTRTKSGAIEPVWDSWPWGMEGEALLDRRADGMGLRRLVKKGGRPQEISTHDEGVPDDYLLHRIVHGVPEGVVDIPPMQAFPMESNLDAMGALDFRKGCYVGQELTVRTYHTGVIRKRILPVLLNPSSAAPHYLNNGQPWPQFTAGLNIHASVAHAPGEGRIARPRGTGRLLSTVRGVGLALLRLEHVEGLEKGNLKFELLDGEAGASDNDTRWLVAPWWPGWWPKEVESV</sequence>
<accession>A0AAD4M5J4</accession>
<proteinExistence type="inferred from homology"/>
<keyword evidence="2" id="KW-0809">Transit peptide</keyword>
<feature type="domain" description="CAF17 C-terminal" evidence="5">
    <location>
        <begin position="243"/>
        <end position="353"/>
    </location>
</feature>
<dbReference type="InterPro" id="IPR045179">
    <property type="entry name" value="YgfZ/GcvT"/>
</dbReference>
<dbReference type="NCBIfam" id="TIGR03317">
    <property type="entry name" value="ygfZ_signature"/>
    <property type="match status" value="1"/>
</dbReference>
<dbReference type="SUPFAM" id="SSF103025">
    <property type="entry name" value="Folate-binding domain"/>
    <property type="match status" value="1"/>
</dbReference>
<dbReference type="GO" id="GO:0016226">
    <property type="term" value="P:iron-sulfur cluster assembly"/>
    <property type="evidence" value="ECO:0007669"/>
    <property type="project" value="TreeGrafter"/>
</dbReference>
<evidence type="ECO:0000256" key="4">
    <source>
        <dbReference type="ARBA" id="ARBA00093447"/>
    </source>
</evidence>
<dbReference type="PANTHER" id="PTHR22602:SF0">
    <property type="entry name" value="TRANSFERASE CAF17, MITOCHONDRIAL-RELATED"/>
    <property type="match status" value="1"/>
</dbReference>
<dbReference type="GO" id="GO:0005759">
    <property type="term" value="C:mitochondrial matrix"/>
    <property type="evidence" value="ECO:0007669"/>
    <property type="project" value="TreeGrafter"/>
</dbReference>
<evidence type="ECO:0000313" key="7">
    <source>
        <dbReference type="Proteomes" id="UP001203297"/>
    </source>
</evidence>
<evidence type="ECO:0000256" key="3">
    <source>
        <dbReference type="ARBA" id="ARBA00023128"/>
    </source>
</evidence>
<protein>
    <recommendedName>
        <fullName evidence="5">CAF17 C-terminal domain-containing protein</fullName>
    </recommendedName>
</protein>
<name>A0AAD4M5J4_9AGAM</name>
<comment type="subcellular location">
    <subcellularLocation>
        <location evidence="1">Mitochondrion</location>
    </subcellularLocation>
</comment>